<dbReference type="EMBL" id="VLTN01000020">
    <property type="protein sequence ID" value="KAA0152506.1"/>
    <property type="molecule type" value="Genomic_DNA"/>
</dbReference>
<feature type="compositionally biased region" description="Low complexity" evidence="1">
    <location>
        <begin position="245"/>
        <end position="255"/>
    </location>
</feature>
<evidence type="ECO:0000259" key="2">
    <source>
        <dbReference type="PROSITE" id="PS50829"/>
    </source>
</evidence>
<comment type="caution">
    <text evidence="4">The sequence shown here is derived from an EMBL/GenBank/DDBJ whole genome shotgun (WGS) entry which is preliminary data.</text>
</comment>
<dbReference type="EMBL" id="VLTO01000020">
    <property type="protein sequence ID" value="KAA0174674.1"/>
    <property type="molecule type" value="Genomic_DNA"/>
</dbReference>
<dbReference type="Gene3D" id="3.30.1490.40">
    <property type="match status" value="3"/>
</dbReference>
<protein>
    <recommendedName>
        <fullName evidence="2">GYF domain-containing protein</fullName>
    </recommendedName>
</protein>
<dbReference type="OrthoDB" id="48509at2759"/>
<dbReference type="EMBL" id="VLTL01000143">
    <property type="protein sequence ID" value="KAA0158681.1"/>
    <property type="molecule type" value="Genomic_DNA"/>
</dbReference>
<dbReference type="Proteomes" id="UP000324907">
    <property type="component" value="Unassembled WGS sequence"/>
</dbReference>
<feature type="domain" description="GYF" evidence="2">
    <location>
        <begin position="416"/>
        <end position="469"/>
    </location>
</feature>
<evidence type="ECO:0000313" key="6">
    <source>
        <dbReference type="Proteomes" id="UP000323011"/>
    </source>
</evidence>
<reference evidence="6 7" key="1">
    <citation type="submission" date="2019-07" db="EMBL/GenBank/DDBJ databases">
        <title>Genomes of Cafeteria roenbergensis.</title>
        <authorList>
            <person name="Fischer M.G."/>
            <person name="Hackl T."/>
            <person name="Roman M."/>
        </authorList>
    </citation>
    <scope>NUCLEOTIDE SEQUENCE [LARGE SCALE GENOMIC DNA]</scope>
    <source>
        <strain evidence="3 6">BVI</strain>
        <strain evidence="5">E4-10P</strain>
        <strain evidence="4 7">RCC970-E3</strain>
    </source>
</reference>
<dbReference type="Proteomes" id="UP000322899">
    <property type="component" value="Unassembled WGS sequence"/>
</dbReference>
<feature type="compositionally biased region" description="Low complexity" evidence="1">
    <location>
        <begin position="276"/>
        <end position="290"/>
    </location>
</feature>
<keyword evidence="6" id="KW-1185">Reference proteome</keyword>
<evidence type="ECO:0000313" key="3">
    <source>
        <dbReference type="EMBL" id="KAA0152506.1"/>
    </source>
</evidence>
<dbReference type="AlphaFoldDB" id="A0A5A8D440"/>
<organism evidence="4 7">
    <name type="scientific">Cafeteria roenbergensis</name>
    <name type="common">Marine flagellate</name>
    <dbReference type="NCBI Taxonomy" id="33653"/>
    <lineage>
        <taxon>Eukaryota</taxon>
        <taxon>Sar</taxon>
        <taxon>Stramenopiles</taxon>
        <taxon>Bigyra</taxon>
        <taxon>Opalozoa</taxon>
        <taxon>Bicosoecida</taxon>
        <taxon>Cafeteriaceae</taxon>
        <taxon>Cafeteria</taxon>
    </lineage>
</organism>
<evidence type="ECO:0000313" key="7">
    <source>
        <dbReference type="Proteomes" id="UP000324907"/>
    </source>
</evidence>
<accession>A0A5A8D440</accession>
<proteinExistence type="predicted"/>
<dbReference type="Proteomes" id="UP000323011">
    <property type="component" value="Unassembled WGS sequence"/>
</dbReference>
<dbReference type="Pfam" id="PF02213">
    <property type="entry name" value="GYF"/>
    <property type="match status" value="3"/>
</dbReference>
<name>A0A5A8D440_CAFRO</name>
<feature type="domain" description="GYF" evidence="2">
    <location>
        <begin position="295"/>
        <end position="351"/>
    </location>
</feature>
<evidence type="ECO:0000256" key="1">
    <source>
        <dbReference type="SAM" id="MobiDB-lite"/>
    </source>
</evidence>
<evidence type="ECO:0000313" key="4">
    <source>
        <dbReference type="EMBL" id="KAA0158681.1"/>
    </source>
</evidence>
<dbReference type="SMART" id="SM00444">
    <property type="entry name" value="GYF"/>
    <property type="match status" value="3"/>
</dbReference>
<gene>
    <name evidence="5" type="ORF">FNF27_03797</name>
    <name evidence="4" type="ORF">FNF28_06116</name>
    <name evidence="3" type="ORF">FNF29_03733</name>
</gene>
<dbReference type="InterPro" id="IPR003169">
    <property type="entry name" value="GYF"/>
</dbReference>
<dbReference type="SUPFAM" id="SSF55277">
    <property type="entry name" value="GYF domain"/>
    <property type="match status" value="3"/>
</dbReference>
<feature type="region of interest" description="Disordered" evidence="1">
    <location>
        <begin position="245"/>
        <end position="290"/>
    </location>
</feature>
<dbReference type="InterPro" id="IPR035445">
    <property type="entry name" value="GYF-like_dom_sf"/>
</dbReference>
<dbReference type="PROSITE" id="PS50829">
    <property type="entry name" value="GYF"/>
    <property type="match status" value="3"/>
</dbReference>
<feature type="domain" description="GYF" evidence="2">
    <location>
        <begin position="184"/>
        <end position="233"/>
    </location>
</feature>
<evidence type="ECO:0000313" key="5">
    <source>
        <dbReference type="EMBL" id="KAA0174674.1"/>
    </source>
</evidence>
<sequence>MASSSGKPVCSTFAPNVWRPTLCRVCYCGLSEHEVARQAGIKPQRWQYAVVEGGEAGFSSEQMHHWVSAGHLNPSKLLVRRVPDKASGSEAEFALVGTLFADPATAFVPDGMDAEAWGELARSLAGKASTAAAAEAARSGSSSSAKRASESKAVAPSGSIAPAAFSKAEIARVAPAMLRYFANGASWYYHDSEGEQHGPFSGKKMGEWFQAGFLWQTQLQVGHEGWDSFSALEDLVAAATGEAAASGASGGSSSDGAGGQSDVGAGHEERSGGGSSTAVAAAPAPAAEAQTGSEAVSLEYIDDDGVVQGPFDHAVVARWVVDGMFPLELLMRVAGQPSSEWRPAGELAELADAVAAHEAAAAAAAAAGEDDATEGAAAAADGDPGGDGGLRVVDVEDDPAAGAADAVQPVPAVSPSSMVEYIDDAGEVQGPFEASLVQSWLEAGYFERSAKARLGGTTAWVAMSELFTF</sequence>
<feature type="region of interest" description="Disordered" evidence="1">
    <location>
        <begin position="366"/>
        <end position="390"/>
    </location>
</feature>